<accession>A0AAW2TNM0</accession>
<sequence>MGQAHGLGGLIPSWALLQDRLCQIHTQRGASRPWWIGLLVPLCGASFVLSGPESVGLCTSFSPPHSKEGDPRLLP</sequence>
<dbReference type="AlphaFoldDB" id="A0AAW2TNM0"/>
<name>A0AAW2TNM0_9LAMI</name>
<evidence type="ECO:0000313" key="1">
    <source>
        <dbReference type="EMBL" id="KAL0405922.1"/>
    </source>
</evidence>
<gene>
    <name evidence="1" type="ORF">Slati_3906100</name>
</gene>
<reference evidence="1" key="2">
    <citation type="journal article" date="2024" name="Plant">
        <title>Genomic evolution and insights into agronomic trait innovations of Sesamum species.</title>
        <authorList>
            <person name="Miao H."/>
            <person name="Wang L."/>
            <person name="Qu L."/>
            <person name="Liu H."/>
            <person name="Sun Y."/>
            <person name="Le M."/>
            <person name="Wang Q."/>
            <person name="Wei S."/>
            <person name="Zheng Y."/>
            <person name="Lin W."/>
            <person name="Duan Y."/>
            <person name="Cao H."/>
            <person name="Xiong S."/>
            <person name="Wang X."/>
            <person name="Wei L."/>
            <person name="Li C."/>
            <person name="Ma Q."/>
            <person name="Ju M."/>
            <person name="Zhao R."/>
            <person name="Li G."/>
            <person name="Mu C."/>
            <person name="Tian Q."/>
            <person name="Mei H."/>
            <person name="Zhang T."/>
            <person name="Gao T."/>
            <person name="Zhang H."/>
        </authorList>
    </citation>
    <scope>NUCLEOTIDE SEQUENCE</scope>
    <source>
        <strain evidence="1">KEN1</strain>
    </source>
</reference>
<reference evidence="1" key="1">
    <citation type="submission" date="2020-06" db="EMBL/GenBank/DDBJ databases">
        <authorList>
            <person name="Li T."/>
            <person name="Hu X."/>
            <person name="Zhang T."/>
            <person name="Song X."/>
            <person name="Zhang H."/>
            <person name="Dai N."/>
            <person name="Sheng W."/>
            <person name="Hou X."/>
            <person name="Wei L."/>
        </authorList>
    </citation>
    <scope>NUCLEOTIDE SEQUENCE</scope>
    <source>
        <strain evidence="1">KEN1</strain>
        <tissue evidence="1">Leaf</tissue>
    </source>
</reference>
<proteinExistence type="predicted"/>
<organism evidence="1">
    <name type="scientific">Sesamum latifolium</name>
    <dbReference type="NCBI Taxonomy" id="2727402"/>
    <lineage>
        <taxon>Eukaryota</taxon>
        <taxon>Viridiplantae</taxon>
        <taxon>Streptophyta</taxon>
        <taxon>Embryophyta</taxon>
        <taxon>Tracheophyta</taxon>
        <taxon>Spermatophyta</taxon>
        <taxon>Magnoliopsida</taxon>
        <taxon>eudicotyledons</taxon>
        <taxon>Gunneridae</taxon>
        <taxon>Pentapetalae</taxon>
        <taxon>asterids</taxon>
        <taxon>lamiids</taxon>
        <taxon>Lamiales</taxon>
        <taxon>Pedaliaceae</taxon>
        <taxon>Sesamum</taxon>
    </lineage>
</organism>
<comment type="caution">
    <text evidence="1">The sequence shown here is derived from an EMBL/GenBank/DDBJ whole genome shotgun (WGS) entry which is preliminary data.</text>
</comment>
<dbReference type="EMBL" id="JACGWN010000014">
    <property type="protein sequence ID" value="KAL0405922.1"/>
    <property type="molecule type" value="Genomic_DNA"/>
</dbReference>
<protein>
    <submittedName>
        <fullName evidence="1">Uncharacterized protein</fullName>
    </submittedName>
</protein>